<dbReference type="Gene3D" id="3.30.460.10">
    <property type="entry name" value="Beta Polymerase, domain 2"/>
    <property type="match status" value="1"/>
</dbReference>
<dbReference type="InterPro" id="IPR002934">
    <property type="entry name" value="Polymerase_NTP_transf_dom"/>
</dbReference>
<dbReference type="Proteomes" id="UP000306791">
    <property type="component" value="Unassembled WGS sequence"/>
</dbReference>
<dbReference type="InterPro" id="IPR043519">
    <property type="entry name" value="NT_sf"/>
</dbReference>
<evidence type="ECO:0000259" key="2">
    <source>
        <dbReference type="Pfam" id="PF01909"/>
    </source>
</evidence>
<dbReference type="EMBL" id="VANI01000042">
    <property type="protein sequence ID" value="TLM73163.1"/>
    <property type="molecule type" value="Genomic_DNA"/>
</dbReference>
<proteinExistence type="predicted"/>
<keyword evidence="4" id="KW-1185">Reference proteome</keyword>
<organism evidence="3 4">
    <name type="scientific">Microbulbifer harenosus</name>
    <dbReference type="NCBI Taxonomy" id="2576840"/>
    <lineage>
        <taxon>Bacteria</taxon>
        <taxon>Pseudomonadati</taxon>
        <taxon>Pseudomonadota</taxon>
        <taxon>Gammaproteobacteria</taxon>
        <taxon>Cellvibrionales</taxon>
        <taxon>Microbulbiferaceae</taxon>
        <taxon>Microbulbifer</taxon>
    </lineage>
</organism>
<name>A0ABY2UCT2_9GAMM</name>
<feature type="compositionally biased region" description="Polar residues" evidence="1">
    <location>
        <begin position="325"/>
        <end position="340"/>
    </location>
</feature>
<protein>
    <submittedName>
        <fullName evidence="3">Nucleotidyltransferase domain-containing protein</fullName>
    </submittedName>
</protein>
<gene>
    <name evidence="3" type="ORF">FDY93_19210</name>
</gene>
<sequence length="340" mass="36825">MERSLLAILPLKGERGAAQPSVPLKVSLGIASALKISGCVSLVASKVINTNKAGQPGSGPSALRGTAYLVHVLRGSLRSHFRAKRAQGKLPLPAALGSKKADMRYDTYSLKKILTDLTNTFTGVTEVYLFGSRLHRTMSTRSDVDLLISVDKSVLAEDIRDFAIAECKALDFFLIDRGVATSCANGSKVRARSKKSLISNLGAEKIWDKSTGFLPADIDWDFNVIKGMEPLMTTLVTSEPFPSKADAISHKAPIETQVKGDSYWPVLKEHPLWIMAAVIVATAAVTFKVINEVRIVPLKEEISRLEKHIKSNKTAAKKLEISDSKAPNKSMQPTANASAD</sequence>
<dbReference type="Pfam" id="PF01909">
    <property type="entry name" value="NTP_transf_2"/>
    <property type="match status" value="1"/>
</dbReference>
<accession>A0ABY2UCT2</accession>
<feature type="region of interest" description="Disordered" evidence="1">
    <location>
        <begin position="311"/>
        <end position="340"/>
    </location>
</feature>
<dbReference type="SUPFAM" id="SSF81301">
    <property type="entry name" value="Nucleotidyltransferase"/>
    <property type="match status" value="1"/>
</dbReference>
<feature type="domain" description="Polymerase nucleotidyl transferase" evidence="2">
    <location>
        <begin position="110"/>
        <end position="159"/>
    </location>
</feature>
<evidence type="ECO:0000313" key="3">
    <source>
        <dbReference type="EMBL" id="TLM73163.1"/>
    </source>
</evidence>
<reference evidence="3 4" key="1">
    <citation type="submission" date="2019-05" db="EMBL/GenBank/DDBJ databases">
        <title>Microbulbifer harenosus sp. nov., an alginate-degrading bacterium isolated from coastal sand.</title>
        <authorList>
            <person name="Huang H."/>
            <person name="Mo K."/>
            <person name="Bao S."/>
        </authorList>
    </citation>
    <scope>NUCLEOTIDE SEQUENCE [LARGE SCALE GENOMIC DNA]</scope>
    <source>
        <strain evidence="3 4">HB161719</strain>
    </source>
</reference>
<dbReference type="CDD" id="cd05403">
    <property type="entry name" value="NT_KNTase_like"/>
    <property type="match status" value="1"/>
</dbReference>
<dbReference type="RefSeq" id="WP_138237371.1">
    <property type="nucleotide sequence ID" value="NZ_VANI01000042.1"/>
</dbReference>
<evidence type="ECO:0000256" key="1">
    <source>
        <dbReference type="SAM" id="MobiDB-lite"/>
    </source>
</evidence>
<comment type="caution">
    <text evidence="3">The sequence shown here is derived from an EMBL/GenBank/DDBJ whole genome shotgun (WGS) entry which is preliminary data.</text>
</comment>
<evidence type="ECO:0000313" key="4">
    <source>
        <dbReference type="Proteomes" id="UP000306791"/>
    </source>
</evidence>